<keyword evidence="9" id="KW-0547">Nucleotide-binding</keyword>
<feature type="compositionally biased region" description="Basic and acidic residues" evidence="23">
    <location>
        <begin position="101"/>
        <end position="115"/>
    </location>
</feature>
<dbReference type="Gene3D" id="2.60.120.10">
    <property type="entry name" value="Jelly Rolls"/>
    <property type="match status" value="1"/>
</dbReference>
<evidence type="ECO:0000256" key="5">
    <source>
        <dbReference type="ARBA" id="ARBA00022475"/>
    </source>
</evidence>
<dbReference type="Pfam" id="PF00027">
    <property type="entry name" value="cNMP_binding"/>
    <property type="match status" value="1"/>
</dbReference>
<evidence type="ECO:0000256" key="3">
    <source>
        <dbReference type="ARBA" id="ARBA00022448"/>
    </source>
</evidence>
<evidence type="ECO:0000256" key="18">
    <source>
        <dbReference type="ARBA" id="ARBA00023201"/>
    </source>
</evidence>
<feature type="transmembrane region" description="Helical" evidence="24">
    <location>
        <begin position="463"/>
        <end position="484"/>
    </location>
</feature>
<comment type="catalytic activity">
    <reaction evidence="22">
        <text>Na(+)(in) = Na(+)(out)</text>
        <dbReference type="Rhea" id="RHEA:34963"/>
        <dbReference type="ChEBI" id="CHEBI:29101"/>
    </reaction>
</comment>
<evidence type="ECO:0000256" key="21">
    <source>
        <dbReference type="ARBA" id="ARBA00034430"/>
    </source>
</evidence>
<keyword evidence="11" id="KW-0851">Voltage-gated channel</keyword>
<feature type="transmembrane region" description="Helical" evidence="24">
    <location>
        <begin position="432"/>
        <end position="451"/>
    </location>
</feature>
<dbReference type="FunFam" id="2.60.120.10:FF:000007">
    <property type="entry name" value="Putative potassium/sodium hyperpolarization-activated cyclic nucleotide-gated channel 2"/>
    <property type="match status" value="1"/>
</dbReference>
<keyword evidence="8 24" id="KW-0812">Transmembrane</keyword>
<evidence type="ECO:0000256" key="6">
    <source>
        <dbReference type="ARBA" id="ARBA00022538"/>
    </source>
</evidence>
<evidence type="ECO:0000256" key="14">
    <source>
        <dbReference type="ARBA" id="ARBA00023053"/>
    </source>
</evidence>
<dbReference type="InterPro" id="IPR018490">
    <property type="entry name" value="cNMP-bd_dom_sf"/>
</dbReference>
<evidence type="ECO:0000256" key="9">
    <source>
        <dbReference type="ARBA" id="ARBA00022741"/>
    </source>
</evidence>
<evidence type="ECO:0000256" key="20">
    <source>
        <dbReference type="ARBA" id="ARBA00023303"/>
    </source>
</evidence>
<evidence type="ECO:0000256" key="24">
    <source>
        <dbReference type="SAM" id="Phobius"/>
    </source>
</evidence>
<keyword evidence="7" id="KW-0116">cAMP-binding</keyword>
<dbReference type="Gene3D" id="1.10.287.70">
    <property type="match status" value="1"/>
</dbReference>
<dbReference type="GO" id="GO:0003254">
    <property type="term" value="P:regulation of membrane depolarization"/>
    <property type="evidence" value="ECO:0007669"/>
    <property type="project" value="TreeGrafter"/>
</dbReference>
<evidence type="ECO:0000256" key="13">
    <source>
        <dbReference type="ARBA" id="ARBA00022989"/>
    </source>
</evidence>
<feature type="region of interest" description="Disordered" evidence="23">
    <location>
        <begin position="1302"/>
        <end position="1347"/>
    </location>
</feature>
<keyword evidence="4" id="KW-0894">Sodium channel</keyword>
<dbReference type="GO" id="GO:0030424">
    <property type="term" value="C:axon"/>
    <property type="evidence" value="ECO:0007669"/>
    <property type="project" value="TreeGrafter"/>
</dbReference>
<evidence type="ECO:0000256" key="23">
    <source>
        <dbReference type="SAM" id="MobiDB-lite"/>
    </source>
</evidence>
<evidence type="ECO:0000313" key="27">
    <source>
        <dbReference type="Proteomes" id="UP001187415"/>
    </source>
</evidence>
<evidence type="ECO:0000256" key="12">
    <source>
        <dbReference type="ARBA" id="ARBA00022958"/>
    </source>
</evidence>
<dbReference type="GO" id="GO:0030425">
    <property type="term" value="C:dendrite"/>
    <property type="evidence" value="ECO:0007669"/>
    <property type="project" value="TreeGrafter"/>
</dbReference>
<keyword evidence="19" id="KW-1071">Ligand-gated ion channel</keyword>
<keyword evidence="3" id="KW-0813">Transport</keyword>
<keyword evidence="27" id="KW-1185">Reference proteome</keyword>
<evidence type="ECO:0000256" key="1">
    <source>
        <dbReference type="ARBA" id="ARBA00004651"/>
    </source>
</evidence>
<dbReference type="GO" id="GO:0005272">
    <property type="term" value="F:sodium channel activity"/>
    <property type="evidence" value="ECO:0007669"/>
    <property type="project" value="UniProtKB-KW"/>
</dbReference>
<keyword evidence="10" id="KW-0631">Potassium channel</keyword>
<dbReference type="EMBL" id="JAUPFM010000004">
    <property type="protein sequence ID" value="KAK2853567.1"/>
    <property type="molecule type" value="Genomic_DNA"/>
</dbReference>
<feature type="compositionally biased region" description="Polar residues" evidence="23">
    <location>
        <begin position="1229"/>
        <end position="1252"/>
    </location>
</feature>
<dbReference type="Pfam" id="PF00520">
    <property type="entry name" value="Ion_trans"/>
    <property type="match status" value="1"/>
</dbReference>
<feature type="compositionally biased region" description="Low complexity" evidence="23">
    <location>
        <begin position="838"/>
        <end position="862"/>
    </location>
</feature>
<keyword evidence="17" id="KW-0114">cAMP</keyword>
<dbReference type="SUPFAM" id="SSF51206">
    <property type="entry name" value="cAMP-binding domain-like"/>
    <property type="match status" value="1"/>
</dbReference>
<evidence type="ECO:0000256" key="10">
    <source>
        <dbReference type="ARBA" id="ARBA00022826"/>
    </source>
</evidence>
<gene>
    <name evidence="26" type="ORF">Q5P01_006228</name>
</gene>
<dbReference type="InterPro" id="IPR000595">
    <property type="entry name" value="cNMP-bd_dom"/>
</dbReference>
<feature type="region of interest" description="Disordered" evidence="23">
    <location>
        <begin position="875"/>
        <end position="922"/>
    </location>
</feature>
<feature type="compositionally biased region" description="Gly residues" evidence="23">
    <location>
        <begin position="974"/>
        <end position="988"/>
    </location>
</feature>
<evidence type="ECO:0000256" key="4">
    <source>
        <dbReference type="ARBA" id="ARBA00022461"/>
    </source>
</evidence>
<keyword evidence="14" id="KW-0915">Sodium</keyword>
<evidence type="ECO:0000256" key="17">
    <source>
        <dbReference type="ARBA" id="ARBA00023149"/>
    </source>
</evidence>
<dbReference type="PANTHER" id="PTHR45689">
    <property type="entry name" value="I[[H]] CHANNEL, ISOFORM E"/>
    <property type="match status" value="1"/>
</dbReference>
<feature type="compositionally biased region" description="Low complexity" evidence="23">
    <location>
        <begin position="960"/>
        <end position="973"/>
    </location>
</feature>
<dbReference type="GO" id="GO:0005249">
    <property type="term" value="F:voltage-gated potassium channel activity"/>
    <property type="evidence" value="ECO:0007669"/>
    <property type="project" value="InterPro"/>
</dbReference>
<dbReference type="Pfam" id="PF08412">
    <property type="entry name" value="Ion_trans_N"/>
    <property type="match status" value="1"/>
</dbReference>
<evidence type="ECO:0000256" key="7">
    <source>
        <dbReference type="ARBA" id="ARBA00022566"/>
    </source>
</evidence>
<reference evidence="26" key="1">
    <citation type="submission" date="2023-07" db="EMBL/GenBank/DDBJ databases">
        <title>Chromosome-level Genome Assembly of Striped Snakehead (Channa striata).</title>
        <authorList>
            <person name="Liu H."/>
        </authorList>
    </citation>
    <scope>NUCLEOTIDE SEQUENCE</scope>
    <source>
        <strain evidence="26">Gz</strain>
        <tissue evidence="26">Muscle</tissue>
    </source>
</reference>
<feature type="compositionally biased region" description="Low complexity" evidence="23">
    <location>
        <begin position="1177"/>
        <end position="1194"/>
    </location>
</feature>
<dbReference type="InterPro" id="IPR003938">
    <property type="entry name" value="K_chnl_volt-dep_EAG/ELK/ERG"/>
</dbReference>
<feature type="compositionally biased region" description="Polar residues" evidence="23">
    <location>
        <begin position="1374"/>
        <end position="1392"/>
    </location>
</feature>
<comment type="similarity">
    <text evidence="2">Belongs to the potassium channel HCN family.</text>
</comment>
<feature type="transmembrane region" description="Helical" evidence="24">
    <location>
        <begin position="260"/>
        <end position="279"/>
    </location>
</feature>
<dbReference type="GO" id="GO:0030552">
    <property type="term" value="F:cAMP binding"/>
    <property type="evidence" value="ECO:0007669"/>
    <property type="project" value="UniProtKB-KW"/>
</dbReference>
<feature type="compositionally biased region" description="Basic residues" evidence="23">
    <location>
        <begin position="1"/>
        <end position="12"/>
    </location>
</feature>
<dbReference type="InterPro" id="IPR014710">
    <property type="entry name" value="RmlC-like_jellyroll"/>
</dbReference>
<feature type="compositionally biased region" description="Gly residues" evidence="23">
    <location>
        <begin position="943"/>
        <end position="953"/>
    </location>
</feature>
<accession>A0AA88N7L3</accession>
<comment type="catalytic activity">
    <reaction evidence="21">
        <text>K(+)(in) = K(+)(out)</text>
        <dbReference type="Rhea" id="RHEA:29463"/>
        <dbReference type="ChEBI" id="CHEBI:29103"/>
    </reaction>
</comment>
<feature type="compositionally biased region" description="Polar residues" evidence="23">
    <location>
        <begin position="1441"/>
        <end position="1454"/>
    </location>
</feature>
<feature type="compositionally biased region" description="Low complexity" evidence="23">
    <location>
        <begin position="1317"/>
        <end position="1337"/>
    </location>
</feature>
<feature type="region of interest" description="Disordered" evidence="23">
    <location>
        <begin position="1175"/>
        <end position="1252"/>
    </location>
</feature>
<evidence type="ECO:0000259" key="25">
    <source>
        <dbReference type="PROSITE" id="PS50042"/>
    </source>
</evidence>
<dbReference type="InterPro" id="IPR013621">
    <property type="entry name" value="Ion_trans_N"/>
</dbReference>
<evidence type="ECO:0000256" key="22">
    <source>
        <dbReference type="ARBA" id="ARBA00036239"/>
    </source>
</evidence>
<keyword evidence="16 24" id="KW-0472">Membrane</keyword>
<keyword evidence="20" id="KW-0407">Ion channel</keyword>
<dbReference type="PANTHER" id="PTHR45689:SF4">
    <property type="entry name" value="POTASSIUM_SODIUM HYPERPOLARIZATION-ACTIVATED CYCLIC NUCLEOTIDE-GATED CHANNEL 4"/>
    <property type="match status" value="1"/>
</dbReference>
<feature type="compositionally biased region" description="Polar residues" evidence="23">
    <location>
        <begin position="798"/>
        <end position="817"/>
    </location>
</feature>
<keyword evidence="18" id="KW-0739">Sodium transport</keyword>
<dbReference type="PROSITE" id="PS50042">
    <property type="entry name" value="CNMP_BINDING_3"/>
    <property type="match status" value="1"/>
</dbReference>
<dbReference type="InterPro" id="IPR018488">
    <property type="entry name" value="cNMP-bd_CS"/>
</dbReference>
<feature type="region of interest" description="Disordered" evidence="23">
    <location>
        <begin position="943"/>
        <end position="988"/>
    </location>
</feature>
<evidence type="ECO:0000313" key="26">
    <source>
        <dbReference type="EMBL" id="KAK2853567.1"/>
    </source>
</evidence>
<evidence type="ECO:0000256" key="11">
    <source>
        <dbReference type="ARBA" id="ARBA00022882"/>
    </source>
</evidence>
<dbReference type="PRINTS" id="PR01463">
    <property type="entry name" value="EAGCHANLFMLY"/>
</dbReference>
<dbReference type="SMART" id="SM00100">
    <property type="entry name" value="cNMP"/>
    <property type="match status" value="1"/>
</dbReference>
<feature type="domain" description="Cyclic nucleotide-binding" evidence="25">
    <location>
        <begin position="562"/>
        <end position="677"/>
    </location>
</feature>
<feature type="compositionally biased region" description="Low complexity" evidence="23">
    <location>
        <begin position="875"/>
        <end position="906"/>
    </location>
</feature>
<feature type="compositionally biased region" description="Polar residues" evidence="23">
    <location>
        <begin position="1408"/>
        <end position="1422"/>
    </location>
</feature>
<evidence type="ECO:0000256" key="8">
    <source>
        <dbReference type="ARBA" id="ARBA00022692"/>
    </source>
</evidence>
<dbReference type="Gene3D" id="1.10.287.630">
    <property type="entry name" value="Helix hairpin bin"/>
    <property type="match status" value="1"/>
</dbReference>
<keyword evidence="12" id="KW-0630">Potassium</keyword>
<feature type="transmembrane region" description="Helical" evidence="24">
    <location>
        <begin position="230"/>
        <end position="254"/>
    </location>
</feature>
<feature type="region of interest" description="Disordered" evidence="23">
    <location>
        <begin position="837"/>
        <end position="862"/>
    </location>
</feature>
<protein>
    <recommendedName>
        <fullName evidence="25">Cyclic nucleotide-binding domain-containing protein</fullName>
    </recommendedName>
</protein>
<dbReference type="InterPro" id="IPR005821">
    <property type="entry name" value="Ion_trans_dom"/>
</dbReference>
<feature type="region of interest" description="Disordered" evidence="23">
    <location>
        <begin position="795"/>
        <end position="820"/>
    </location>
</feature>
<dbReference type="CDD" id="cd00038">
    <property type="entry name" value="CAP_ED"/>
    <property type="match status" value="1"/>
</dbReference>
<dbReference type="Proteomes" id="UP001187415">
    <property type="component" value="Unassembled WGS sequence"/>
</dbReference>
<organism evidence="26 27">
    <name type="scientific">Channa striata</name>
    <name type="common">Snakehead murrel</name>
    <name type="synonym">Ophicephalus striatus</name>
    <dbReference type="NCBI Taxonomy" id="64152"/>
    <lineage>
        <taxon>Eukaryota</taxon>
        <taxon>Metazoa</taxon>
        <taxon>Chordata</taxon>
        <taxon>Craniata</taxon>
        <taxon>Vertebrata</taxon>
        <taxon>Euteleostomi</taxon>
        <taxon>Actinopterygii</taxon>
        <taxon>Neopterygii</taxon>
        <taxon>Teleostei</taxon>
        <taxon>Neoteleostei</taxon>
        <taxon>Acanthomorphata</taxon>
        <taxon>Anabantaria</taxon>
        <taxon>Anabantiformes</taxon>
        <taxon>Channoidei</taxon>
        <taxon>Channidae</taxon>
        <taxon>Channa</taxon>
    </lineage>
</organism>
<dbReference type="PROSITE" id="PS00888">
    <property type="entry name" value="CNMP_BINDING_1"/>
    <property type="match status" value="1"/>
</dbReference>
<keyword evidence="13 24" id="KW-1133">Transmembrane helix</keyword>
<evidence type="ECO:0000256" key="19">
    <source>
        <dbReference type="ARBA" id="ARBA00023286"/>
    </source>
</evidence>
<proteinExistence type="inferred from homology"/>
<dbReference type="FunFam" id="1.10.287.630:FF:000002">
    <property type="entry name" value="Potassium/sodium hyperpolarization-activated cyclic nucleotide-gated channel 4"/>
    <property type="match status" value="1"/>
</dbReference>
<dbReference type="InterPro" id="IPR051413">
    <property type="entry name" value="K/Na_HCN_channel"/>
</dbReference>
<comment type="caution">
    <text evidence="26">The sequence shown here is derived from an EMBL/GenBank/DDBJ whole genome shotgun (WGS) entry which is preliminary data.</text>
</comment>
<keyword evidence="5" id="KW-1003">Cell membrane</keyword>
<evidence type="ECO:0000256" key="16">
    <source>
        <dbReference type="ARBA" id="ARBA00023136"/>
    </source>
</evidence>
<comment type="subcellular location">
    <subcellularLocation>
        <location evidence="1">Cell membrane</location>
        <topology evidence="1">Multi-pass membrane protein</topology>
    </subcellularLocation>
</comment>
<evidence type="ECO:0000256" key="2">
    <source>
        <dbReference type="ARBA" id="ARBA00006305"/>
    </source>
</evidence>
<evidence type="ECO:0000256" key="15">
    <source>
        <dbReference type="ARBA" id="ARBA00023065"/>
    </source>
</evidence>
<dbReference type="FunFam" id="1.10.287.70:FF:000031">
    <property type="entry name" value="Potassium/sodium hyperpolarization-activated cyclic nucleotide-gated channel 1, putative"/>
    <property type="match status" value="1"/>
</dbReference>
<feature type="region of interest" description="Disordered" evidence="23">
    <location>
        <begin position="1"/>
        <end position="156"/>
    </location>
</feature>
<keyword evidence="15" id="KW-0406">Ion transport</keyword>
<dbReference type="GO" id="GO:0098855">
    <property type="term" value="C:HCN channel complex"/>
    <property type="evidence" value="ECO:0007669"/>
    <property type="project" value="TreeGrafter"/>
</dbReference>
<feature type="region of interest" description="Disordered" evidence="23">
    <location>
        <begin position="1367"/>
        <end position="1454"/>
    </location>
</feature>
<dbReference type="SUPFAM" id="SSF81324">
    <property type="entry name" value="Voltage-gated potassium channels"/>
    <property type="match status" value="1"/>
</dbReference>
<keyword evidence="6" id="KW-0633">Potassium transport</keyword>
<sequence>MDRLHSSMRKRLYSLPQHIGQKASIMGEGEDADKDTRRKSIRMKPLPSPSSTSGGSCKGIGETKTGESVIMETDIGRPMKTSSNGDCRRFRGSLSSITSRHVHDSDSAEERRLINEGDVTPSEESPPGAIGEGLPDQGAQGASGGGGTQNDSPDQQAGFIKLDGIEQILPDDERLYQAGFIHRQLGAMLQPGVNKFSLRMFGSEKAVEREQERVKSAGFWIIHPYSDFRFYWDLTMLLLMVGNLIIIPVGITFFKDEHTPPWIVFNVVSDTFFLMDLVLNFRTGIVKEDNTEIILDPQQIKIKYLRSWFVVDFISSIPVDYIFLIVETRIDSDFYKTARALRIVRFTKILSLLRLLRLSRLIRYIHQWEEIFHMTYDLASAMVRIVNLIGMMLLLCHWDGCLQFLVPMLQDFPADCWVSKNKMVNDTWGQQYSYALFKAMSHMLCIGYGMYPPVGMTDVWLTILSMIVGATCYAMFVGHATALIQSLDSSRRQYQEKYKQVEQYMSFHKLPADMRQRIHDYYEHRYQGKMFDEESILGELNEPLREEIINFNCRKLVASMPLFANADPNFVTSMLTKLKFEVFQPGDYIIREGTIGKKMYFIQHGVVSVLTKGNKETKLSDGSYFGEICLLTRGRRTASVRADTYCRLYSLSVDNFNEVLEEYPMMRRAFETVALDRLDRIGKKNSILQHKVQHDLSSGVLNYQENEIIQQIVQHDRDMAHCAHLMQNAPPQTPPSPTPVIWAPLIQAPLQAAAATTSVAIALTHHPHLPPTLFRPPVSVLGSLKDPPSRLKKFHTFIPSSTAPGSAGDSPSSTPSKLRSGVDMPLLASFRAQQMTAGSGATGFSQQSSGSGSQSGPSGVVSGCSGGGASAFPFGPYSASGSPSSSMAQLHPQPQHQQSFQSSTPPLSNLFHQGSTGGSTGSGISGGAVGACGGATGWSPGGAVGGSLEGATGGDTTWAGEDFTTGTTEVTPGGPFGSGGATGGSLGGISGESMGGLCEVGTGCGQFAGGASGESMGGITCGTTGEKTRRSMVEATRGSMCRASGELVAGVAGESLVAITPGGSLGRVTGGPVGIVSRGLIGGVSEGSLGGPCGGSHGAFSADSLIGNPGGLLGRASNGSTTSHIGGASSGPVGGVIGAHVGRAPVGSHIGGSTACSVGGASGGITAGLISSSRCQSPISTGSSSPKSVQLLLSQPPPKPPQVAPLQQFAGGGRTNSGLNLFHSPPHGSPSSNRRQHSQQPAEGSPSSLSHFSLTGLQSGFLPHQMSMERSALASLTQYGSANASPCLTPVAPSPTIQSPVASRTFHYSDPSSATGSHSSLLTPQSSLPSQLPSQTHTTGRDSPLGRFSEDLKLLSCSHPSLPHEVAQALGHQTPRSSVETGYYPSTFSSPTLVPKPCSSGPGHMTPPIQTSPGHPQQTHSPGASPALPLRRGSAAYSADLETQTVRSKLPSNL</sequence>
<name>A0AA88N7L3_CHASR</name>